<keyword evidence="4" id="KW-0274">FAD</keyword>
<dbReference type="InterPro" id="IPR015899">
    <property type="entry name" value="UDP-GalPyranose_mutase_C"/>
</dbReference>
<dbReference type="KEGG" id="ccu:Ccur_08330"/>
<evidence type="ECO:0000256" key="4">
    <source>
        <dbReference type="ARBA" id="ARBA00022827"/>
    </source>
</evidence>
<dbReference type="GO" id="GO:0005829">
    <property type="term" value="C:cytosol"/>
    <property type="evidence" value="ECO:0007669"/>
    <property type="project" value="TreeGrafter"/>
</dbReference>
<dbReference type="Pfam" id="PF13450">
    <property type="entry name" value="NAD_binding_8"/>
    <property type="match status" value="1"/>
</dbReference>
<organism evidence="7 8">
    <name type="scientific">Cryptobacterium curtum (strain ATCC 700683 / DSM 15641 / CCUG 43107 / 12-3)</name>
    <dbReference type="NCBI Taxonomy" id="469378"/>
    <lineage>
        <taxon>Bacteria</taxon>
        <taxon>Bacillati</taxon>
        <taxon>Actinomycetota</taxon>
        <taxon>Coriobacteriia</taxon>
        <taxon>Eggerthellales</taxon>
        <taxon>Eggerthellaceae</taxon>
        <taxon>Cryptobacterium</taxon>
    </lineage>
</organism>
<dbReference type="EMBL" id="CP001682">
    <property type="protein sequence ID" value="ACU94535.1"/>
    <property type="molecule type" value="Genomic_DNA"/>
</dbReference>
<evidence type="ECO:0000313" key="7">
    <source>
        <dbReference type="EMBL" id="ACU94535.1"/>
    </source>
</evidence>
<evidence type="ECO:0000256" key="5">
    <source>
        <dbReference type="ARBA" id="ARBA00023235"/>
    </source>
</evidence>
<proteinExistence type="inferred from homology"/>
<keyword evidence="8" id="KW-1185">Reference proteome</keyword>
<evidence type="ECO:0000259" key="6">
    <source>
        <dbReference type="Pfam" id="PF03275"/>
    </source>
</evidence>
<dbReference type="HOGENOM" id="CLU_042118_0_0_11"/>
<dbReference type="AlphaFoldDB" id="C7MNP5"/>
<keyword evidence="5 7" id="KW-0413">Isomerase</keyword>
<dbReference type="Pfam" id="PF03275">
    <property type="entry name" value="GLF"/>
    <property type="match status" value="1"/>
</dbReference>
<evidence type="ECO:0000256" key="1">
    <source>
        <dbReference type="ARBA" id="ARBA00001974"/>
    </source>
</evidence>
<sequence length="371" mass="42467">MAVKDSYDYLIVGAGLTGAVFAHEAIQRGKSCLVIDRRNHIAGNAFTRSVEDINVHVYGAHIFHTSIRRVWDYVNQFAEFNNYVNSPVAIWHDELYNLPFNMNTFNQLWGVKTPAEAQAKIAEAVAAEGIEEPRNLEEQALSLVGRDVYEKLIKGYTEKQWGRPCCKLPASIIKRIPCRMRFDNNYFNDRWQGIPIGGYTALVERMLAGTDVLLECSYRDFIAEHPQCAARTIYCGPIDEFYDYCFGYLEYRSLRFSSEVIDEVNHQGNAVVNYTDRAVPYTRIIEHKHFEYGTQPKTVVTREYPAAWQPGDEAYYPINDDRNTQLYEQYADKARTEGDIVFAGRLGGYKYYDMDKAINAALDLVDAELGV</sequence>
<gene>
    <name evidence="7" type="ordered locus">Ccur_08330</name>
</gene>
<dbReference type="GO" id="GO:0050660">
    <property type="term" value="F:flavin adenine dinucleotide binding"/>
    <property type="evidence" value="ECO:0007669"/>
    <property type="project" value="TreeGrafter"/>
</dbReference>
<dbReference type="PANTHER" id="PTHR21197:SF0">
    <property type="entry name" value="UDP-GALACTOPYRANOSE MUTASE"/>
    <property type="match status" value="1"/>
</dbReference>
<dbReference type="EC" id="5.4.99.9" evidence="7"/>
<dbReference type="eggNOG" id="COG0562">
    <property type="taxonomic scope" value="Bacteria"/>
</dbReference>
<name>C7MNP5_CRYCD</name>
<evidence type="ECO:0000256" key="3">
    <source>
        <dbReference type="ARBA" id="ARBA00022630"/>
    </source>
</evidence>
<feature type="domain" description="UDP-galactopyranose mutase C-terminal" evidence="6">
    <location>
        <begin position="151"/>
        <end position="351"/>
    </location>
</feature>
<dbReference type="OrthoDB" id="9769600at2"/>
<accession>C7MNP5</accession>
<dbReference type="Proteomes" id="UP000000954">
    <property type="component" value="Chromosome"/>
</dbReference>
<dbReference type="Gene3D" id="3.40.50.720">
    <property type="entry name" value="NAD(P)-binding Rossmann-like Domain"/>
    <property type="match status" value="3"/>
</dbReference>
<dbReference type="GO" id="GO:0008767">
    <property type="term" value="F:UDP-galactopyranose mutase activity"/>
    <property type="evidence" value="ECO:0007669"/>
    <property type="project" value="UniProtKB-EC"/>
</dbReference>
<dbReference type="RefSeq" id="WP_012803222.1">
    <property type="nucleotide sequence ID" value="NC_013170.1"/>
</dbReference>
<dbReference type="SUPFAM" id="SSF51971">
    <property type="entry name" value="Nucleotide-binding domain"/>
    <property type="match status" value="1"/>
</dbReference>
<dbReference type="PANTHER" id="PTHR21197">
    <property type="entry name" value="UDP-GALACTOPYRANOSE MUTASE"/>
    <property type="match status" value="1"/>
</dbReference>
<reference evidence="7 8" key="1">
    <citation type="journal article" date="2009" name="Stand. Genomic Sci.">
        <title>Complete genome sequence of Cryptobacterium curtum type strain (12-3).</title>
        <authorList>
            <person name="Mavrommatis K."/>
            <person name="Pukall R."/>
            <person name="Rohde C."/>
            <person name="Chen F."/>
            <person name="Sims D."/>
            <person name="Brettin T."/>
            <person name="Kuske C."/>
            <person name="Detter J.C."/>
            <person name="Han C."/>
            <person name="Lapidus A."/>
            <person name="Copeland A."/>
            <person name="Glavina Del Rio T."/>
            <person name="Nolan M."/>
            <person name="Lucas S."/>
            <person name="Tice H."/>
            <person name="Cheng J.F."/>
            <person name="Bruce D."/>
            <person name="Goodwin L."/>
            <person name="Pitluck S."/>
            <person name="Ovchinnikova G."/>
            <person name="Pati A."/>
            <person name="Ivanova N."/>
            <person name="Chen A."/>
            <person name="Palaniappan K."/>
            <person name="Chain P."/>
            <person name="D'haeseleer P."/>
            <person name="Goker M."/>
            <person name="Bristow J."/>
            <person name="Eisen J.A."/>
            <person name="Markowitz V."/>
            <person name="Hugenholtz P."/>
            <person name="Rohde M."/>
            <person name="Klenk H.P."/>
            <person name="Kyrpides N.C."/>
        </authorList>
    </citation>
    <scope>NUCLEOTIDE SEQUENCE [LARGE SCALE GENOMIC DNA]</scope>
    <source>
        <strain evidence="8">ATCC 700683 / DSM 15641 / 12-3</strain>
    </source>
</reference>
<comment type="similarity">
    <text evidence="2">Belongs to the UDP-galactopyranose/dTDP-fucopyranose mutase family.</text>
</comment>
<dbReference type="STRING" id="469378.Ccur_08330"/>
<dbReference type="InterPro" id="IPR004379">
    <property type="entry name" value="UDP-GALP_mutase"/>
</dbReference>
<dbReference type="SUPFAM" id="SSF54373">
    <property type="entry name" value="FAD-linked reductases, C-terminal domain"/>
    <property type="match status" value="1"/>
</dbReference>
<dbReference type="NCBIfam" id="TIGR00031">
    <property type="entry name" value="UDP-GALP_mutase"/>
    <property type="match status" value="1"/>
</dbReference>
<protein>
    <submittedName>
        <fullName evidence="7">UDP-galactopyranose mutase</fullName>
        <ecNumber evidence="7">5.4.99.9</ecNumber>
    </submittedName>
</protein>
<comment type="cofactor">
    <cofactor evidence="1">
        <name>FAD</name>
        <dbReference type="ChEBI" id="CHEBI:57692"/>
    </cofactor>
</comment>
<evidence type="ECO:0000313" key="8">
    <source>
        <dbReference type="Proteomes" id="UP000000954"/>
    </source>
</evidence>
<keyword evidence="3" id="KW-0285">Flavoprotein</keyword>
<evidence type="ECO:0000256" key="2">
    <source>
        <dbReference type="ARBA" id="ARBA00009321"/>
    </source>
</evidence>